<organism evidence="2 3">
    <name type="scientific">Aureliella helgolandensis</name>
    <dbReference type="NCBI Taxonomy" id="2527968"/>
    <lineage>
        <taxon>Bacteria</taxon>
        <taxon>Pseudomonadati</taxon>
        <taxon>Planctomycetota</taxon>
        <taxon>Planctomycetia</taxon>
        <taxon>Pirellulales</taxon>
        <taxon>Pirellulaceae</taxon>
        <taxon>Aureliella</taxon>
    </lineage>
</organism>
<dbReference type="InterPro" id="IPR011008">
    <property type="entry name" value="Dimeric_a/b-barrel"/>
</dbReference>
<dbReference type="Gene3D" id="3.30.70.100">
    <property type="match status" value="1"/>
</dbReference>
<dbReference type="RefSeq" id="WP_145078681.1">
    <property type="nucleotide sequence ID" value="NZ_CP036298.1"/>
</dbReference>
<feature type="domain" description="Stress-response A/B barrel" evidence="1">
    <location>
        <begin position="7"/>
        <end position="103"/>
    </location>
</feature>
<accession>A0A518G7Y0</accession>
<proteinExistence type="predicted"/>
<dbReference type="SMART" id="SM00886">
    <property type="entry name" value="Dabb"/>
    <property type="match status" value="1"/>
</dbReference>
<dbReference type="InterPro" id="IPR013097">
    <property type="entry name" value="Dabb"/>
</dbReference>
<dbReference type="Proteomes" id="UP000318017">
    <property type="component" value="Chromosome"/>
</dbReference>
<gene>
    <name evidence="2" type="ORF">Q31a_30150</name>
</gene>
<name>A0A518G7Y0_9BACT</name>
<reference evidence="2 3" key="1">
    <citation type="submission" date="2019-02" db="EMBL/GenBank/DDBJ databases">
        <title>Deep-cultivation of Planctomycetes and their phenomic and genomic characterization uncovers novel biology.</title>
        <authorList>
            <person name="Wiegand S."/>
            <person name="Jogler M."/>
            <person name="Boedeker C."/>
            <person name="Pinto D."/>
            <person name="Vollmers J."/>
            <person name="Rivas-Marin E."/>
            <person name="Kohn T."/>
            <person name="Peeters S.H."/>
            <person name="Heuer A."/>
            <person name="Rast P."/>
            <person name="Oberbeckmann S."/>
            <person name="Bunk B."/>
            <person name="Jeske O."/>
            <person name="Meyerdierks A."/>
            <person name="Storesund J.E."/>
            <person name="Kallscheuer N."/>
            <person name="Luecker S."/>
            <person name="Lage O.M."/>
            <person name="Pohl T."/>
            <person name="Merkel B.J."/>
            <person name="Hornburger P."/>
            <person name="Mueller R.-W."/>
            <person name="Bruemmer F."/>
            <person name="Labrenz M."/>
            <person name="Spormann A.M."/>
            <person name="Op den Camp H."/>
            <person name="Overmann J."/>
            <person name="Amann R."/>
            <person name="Jetten M.S.M."/>
            <person name="Mascher T."/>
            <person name="Medema M.H."/>
            <person name="Devos D.P."/>
            <person name="Kaster A.-K."/>
            <person name="Ovreas L."/>
            <person name="Rohde M."/>
            <person name="Galperin M.Y."/>
            <person name="Jogler C."/>
        </authorList>
    </citation>
    <scope>NUCLEOTIDE SEQUENCE [LARGE SCALE GENOMIC DNA]</scope>
    <source>
        <strain evidence="2 3">Q31a</strain>
    </source>
</reference>
<protein>
    <submittedName>
        <fullName evidence="2">Stress responsive A/B Barrel Domain protein</fullName>
    </submittedName>
</protein>
<evidence type="ECO:0000313" key="2">
    <source>
        <dbReference type="EMBL" id="QDV24694.1"/>
    </source>
</evidence>
<keyword evidence="3" id="KW-1185">Reference proteome</keyword>
<dbReference type="PROSITE" id="PS51502">
    <property type="entry name" value="S_R_A_B_BARREL"/>
    <property type="match status" value="1"/>
</dbReference>
<dbReference type="Pfam" id="PF07876">
    <property type="entry name" value="Dabb"/>
    <property type="match status" value="1"/>
</dbReference>
<dbReference type="EMBL" id="CP036298">
    <property type="protein sequence ID" value="QDV24694.1"/>
    <property type="molecule type" value="Genomic_DNA"/>
</dbReference>
<dbReference type="KEGG" id="ahel:Q31a_30150"/>
<dbReference type="SUPFAM" id="SSF54909">
    <property type="entry name" value="Dimeric alpha+beta barrel"/>
    <property type="match status" value="1"/>
</dbReference>
<evidence type="ECO:0000313" key="3">
    <source>
        <dbReference type="Proteomes" id="UP000318017"/>
    </source>
</evidence>
<dbReference type="OrthoDB" id="8114960at2"/>
<sequence>MNSAPRIAHTVYFSLHDSSPANVQALLGECQKYLNNHPGLEFFAVGTPHPDLDRPVNDRAFDVCLNTVFTDLAAHDAYQIEPRHLEFIERNKPSWKQVRVFDSNLEA</sequence>
<evidence type="ECO:0000259" key="1">
    <source>
        <dbReference type="PROSITE" id="PS51502"/>
    </source>
</evidence>
<dbReference type="AlphaFoldDB" id="A0A518G7Y0"/>